<keyword evidence="13" id="KW-1185">Reference proteome</keyword>
<dbReference type="PANTHER" id="PTHR31852">
    <property type="entry name" value="LATE EMBRYOGENESIS ABUNDANT (LEA) HYDROXYPROLINE-RICH GLYCOPROTEIN FAMILY"/>
    <property type="match status" value="1"/>
</dbReference>
<evidence type="ECO:0000313" key="13">
    <source>
        <dbReference type="Proteomes" id="UP001603857"/>
    </source>
</evidence>
<dbReference type="InterPro" id="IPR000626">
    <property type="entry name" value="Ubiquitin-like_dom"/>
</dbReference>
<feature type="transmembrane region" description="Helical" evidence="10">
    <location>
        <begin position="12"/>
        <end position="37"/>
    </location>
</feature>
<dbReference type="InterPro" id="IPR029071">
    <property type="entry name" value="Ubiquitin-like_domsf"/>
</dbReference>
<sequence length="204" mass="22485">MMACCMRCSKGLKICCGVTATLVIILIVVLVVLYFTLFKPKDPDIILQSVKLESYSLEILPALQLNVSLGTVVTVDNPNRGSFTYQNSTAHIYYRGYLVAQAPLHEDTIPARRDHNISTTVTIFVDVQKFHDLPNDYATGVINFTSTTTLVGKVKMQILVKTSTGKTVTLEVGSSDTIDNVKSKIQDKEGVPPDQQRMVSGERT</sequence>
<dbReference type="GO" id="GO:0005737">
    <property type="term" value="C:cytoplasm"/>
    <property type="evidence" value="ECO:0007669"/>
    <property type="project" value="UniProtKB-SubCell"/>
</dbReference>
<keyword evidence="8" id="KW-0539">Nucleus</keyword>
<dbReference type="AlphaFoldDB" id="A0ABD1NPW1"/>
<dbReference type="FunFam" id="3.10.20.90:FF:000469">
    <property type="entry name" value="Polyubiquitin-C"/>
    <property type="match status" value="1"/>
</dbReference>
<evidence type="ECO:0000313" key="12">
    <source>
        <dbReference type="EMBL" id="KAL2349518.1"/>
    </source>
</evidence>
<keyword evidence="4" id="KW-0963">Cytoplasm</keyword>
<dbReference type="PROSITE" id="PS50053">
    <property type="entry name" value="UBIQUITIN_2"/>
    <property type="match status" value="1"/>
</dbReference>
<feature type="domain" description="Ubiquitin-like" evidence="11">
    <location>
        <begin position="156"/>
        <end position="204"/>
    </location>
</feature>
<evidence type="ECO:0000256" key="7">
    <source>
        <dbReference type="ARBA" id="ARBA00022843"/>
    </source>
</evidence>
<evidence type="ECO:0000256" key="2">
    <source>
        <dbReference type="ARBA" id="ARBA00004496"/>
    </source>
</evidence>
<comment type="similarity">
    <text evidence="3">Belongs to the ubiquitin family.</text>
</comment>
<evidence type="ECO:0000259" key="11">
    <source>
        <dbReference type="PROSITE" id="PS50053"/>
    </source>
</evidence>
<evidence type="ECO:0000256" key="3">
    <source>
        <dbReference type="ARBA" id="ARBA00008430"/>
    </source>
</evidence>
<feature type="region of interest" description="Disordered" evidence="9">
    <location>
        <begin position="182"/>
        <end position="204"/>
    </location>
</feature>
<evidence type="ECO:0000256" key="9">
    <source>
        <dbReference type="SAM" id="MobiDB-lite"/>
    </source>
</evidence>
<dbReference type="GO" id="GO:0005634">
    <property type="term" value="C:nucleus"/>
    <property type="evidence" value="ECO:0007669"/>
    <property type="project" value="UniProtKB-SubCell"/>
</dbReference>
<keyword evidence="7" id="KW-0832">Ubl conjugation</keyword>
<protein>
    <recommendedName>
        <fullName evidence="11">Ubiquitin-like domain-containing protein</fullName>
    </recommendedName>
</protein>
<keyword evidence="10" id="KW-0812">Transmembrane</keyword>
<evidence type="ECO:0000256" key="10">
    <source>
        <dbReference type="SAM" id="Phobius"/>
    </source>
</evidence>
<dbReference type="EMBL" id="JBGMDY010000001">
    <property type="protein sequence ID" value="KAL2349518.1"/>
    <property type="molecule type" value="Genomic_DNA"/>
</dbReference>
<comment type="subcellular location">
    <subcellularLocation>
        <location evidence="2">Cytoplasm</location>
    </subcellularLocation>
    <subcellularLocation>
        <location evidence="1">Nucleus</location>
    </subcellularLocation>
</comment>
<keyword evidence="5" id="KW-1017">Isopeptide bond</keyword>
<dbReference type="Gene3D" id="3.10.20.90">
    <property type="entry name" value="Phosphatidylinositol 3-kinase Catalytic Subunit, Chain A, domain 1"/>
    <property type="match status" value="1"/>
</dbReference>
<evidence type="ECO:0000256" key="5">
    <source>
        <dbReference type="ARBA" id="ARBA00022499"/>
    </source>
</evidence>
<keyword evidence="6" id="KW-0677">Repeat</keyword>
<organism evidence="12 13">
    <name type="scientific">Flemingia macrophylla</name>
    <dbReference type="NCBI Taxonomy" id="520843"/>
    <lineage>
        <taxon>Eukaryota</taxon>
        <taxon>Viridiplantae</taxon>
        <taxon>Streptophyta</taxon>
        <taxon>Embryophyta</taxon>
        <taxon>Tracheophyta</taxon>
        <taxon>Spermatophyta</taxon>
        <taxon>Magnoliopsida</taxon>
        <taxon>eudicotyledons</taxon>
        <taxon>Gunneridae</taxon>
        <taxon>Pentapetalae</taxon>
        <taxon>rosids</taxon>
        <taxon>fabids</taxon>
        <taxon>Fabales</taxon>
        <taxon>Fabaceae</taxon>
        <taxon>Papilionoideae</taxon>
        <taxon>50 kb inversion clade</taxon>
        <taxon>NPAAA clade</taxon>
        <taxon>indigoferoid/millettioid clade</taxon>
        <taxon>Phaseoleae</taxon>
        <taxon>Flemingia</taxon>
    </lineage>
</organism>
<dbReference type="SUPFAM" id="SSF117070">
    <property type="entry name" value="LEA14-like"/>
    <property type="match status" value="1"/>
</dbReference>
<feature type="compositionally biased region" description="Basic and acidic residues" evidence="9">
    <location>
        <begin position="182"/>
        <end position="191"/>
    </location>
</feature>
<reference evidence="12 13" key="1">
    <citation type="submission" date="2024-08" db="EMBL/GenBank/DDBJ databases">
        <title>Insights into the chromosomal genome structure of Flemingia macrophylla.</title>
        <authorList>
            <person name="Ding Y."/>
            <person name="Zhao Y."/>
            <person name="Bi W."/>
            <person name="Wu M."/>
            <person name="Zhao G."/>
            <person name="Gong Y."/>
            <person name="Li W."/>
            <person name="Zhang P."/>
        </authorList>
    </citation>
    <scope>NUCLEOTIDE SEQUENCE [LARGE SCALE GENOMIC DNA]</scope>
    <source>
        <strain evidence="12">DYQJB</strain>
        <tissue evidence="12">Leaf</tissue>
    </source>
</reference>
<dbReference type="Pfam" id="PF00240">
    <property type="entry name" value="ubiquitin"/>
    <property type="match status" value="1"/>
</dbReference>
<evidence type="ECO:0000256" key="6">
    <source>
        <dbReference type="ARBA" id="ARBA00022737"/>
    </source>
</evidence>
<comment type="caution">
    <text evidence="12">The sequence shown here is derived from an EMBL/GenBank/DDBJ whole genome shotgun (WGS) entry which is preliminary data.</text>
</comment>
<evidence type="ECO:0000256" key="4">
    <source>
        <dbReference type="ARBA" id="ARBA00022490"/>
    </source>
</evidence>
<dbReference type="Proteomes" id="UP001603857">
    <property type="component" value="Unassembled WGS sequence"/>
</dbReference>
<proteinExistence type="inferred from homology"/>
<keyword evidence="10" id="KW-0472">Membrane</keyword>
<keyword evidence="10" id="KW-1133">Transmembrane helix</keyword>
<dbReference type="SUPFAM" id="SSF54236">
    <property type="entry name" value="Ubiquitin-like"/>
    <property type="match status" value="1"/>
</dbReference>
<dbReference type="PRINTS" id="PR00348">
    <property type="entry name" value="UBIQUITIN"/>
</dbReference>
<evidence type="ECO:0000256" key="8">
    <source>
        <dbReference type="ARBA" id="ARBA00023242"/>
    </source>
</evidence>
<evidence type="ECO:0000256" key="1">
    <source>
        <dbReference type="ARBA" id="ARBA00004123"/>
    </source>
</evidence>
<name>A0ABD1NPW1_9FABA</name>
<dbReference type="InterPro" id="IPR019956">
    <property type="entry name" value="Ubiquitin_dom"/>
</dbReference>
<gene>
    <name evidence="12" type="ORF">Fmac_003518</name>
</gene>
<dbReference type="InterPro" id="IPR055301">
    <property type="entry name" value="Lea14-like_2"/>
</dbReference>
<accession>A0ABD1NPW1</accession>